<dbReference type="Gene3D" id="3.40.50.2300">
    <property type="match status" value="1"/>
</dbReference>
<evidence type="ECO:0000256" key="5">
    <source>
        <dbReference type="ARBA" id="ARBA00023163"/>
    </source>
</evidence>
<evidence type="ECO:0000256" key="1">
    <source>
        <dbReference type="ARBA" id="ARBA00022553"/>
    </source>
</evidence>
<evidence type="ECO:0000256" key="3">
    <source>
        <dbReference type="ARBA" id="ARBA00023015"/>
    </source>
</evidence>
<protein>
    <submittedName>
        <fullName evidence="8">Response regulator receiver protein</fullName>
    </submittedName>
</protein>
<dbReference type="InterPro" id="IPR001789">
    <property type="entry name" value="Sig_transdc_resp-reg_receiver"/>
</dbReference>
<name>A0A0G0ZGZ3_9BACT</name>
<organism evidence="8 9">
    <name type="scientific">Candidatus Gottesmanbacteria bacterium GW2011_GWA2_42_18</name>
    <dbReference type="NCBI Taxonomy" id="1618442"/>
    <lineage>
        <taxon>Bacteria</taxon>
        <taxon>Candidatus Gottesmaniibacteriota</taxon>
    </lineage>
</organism>
<dbReference type="PANTHER" id="PTHR48111:SF1">
    <property type="entry name" value="TWO-COMPONENT RESPONSE REGULATOR ORR33"/>
    <property type="match status" value="1"/>
</dbReference>
<dbReference type="Pfam" id="PF00072">
    <property type="entry name" value="Response_reg"/>
    <property type="match status" value="1"/>
</dbReference>
<dbReference type="GO" id="GO:0005829">
    <property type="term" value="C:cytosol"/>
    <property type="evidence" value="ECO:0007669"/>
    <property type="project" value="TreeGrafter"/>
</dbReference>
<dbReference type="GO" id="GO:0000156">
    <property type="term" value="F:phosphorelay response regulator activity"/>
    <property type="evidence" value="ECO:0007669"/>
    <property type="project" value="TreeGrafter"/>
</dbReference>
<sequence>MNTADLAYQPKKKILVVEDDTNIRDLYTGLLTDEGYEVDSAVNGEEGYNKIINKIYDLILLDLLLPKMTGIDLLMKLEEEYYDYKQKQKFVVLTNLDQDPIIGKAITLGARGYIIKTSLTPDKLLEEIKSYLD</sequence>
<evidence type="ECO:0000313" key="8">
    <source>
        <dbReference type="EMBL" id="KKS48025.1"/>
    </source>
</evidence>
<dbReference type="PROSITE" id="PS50110">
    <property type="entry name" value="RESPONSE_REGULATORY"/>
    <property type="match status" value="1"/>
</dbReference>
<dbReference type="Proteomes" id="UP000034320">
    <property type="component" value="Unassembled WGS sequence"/>
</dbReference>
<dbReference type="SUPFAM" id="SSF52172">
    <property type="entry name" value="CheY-like"/>
    <property type="match status" value="1"/>
</dbReference>
<reference evidence="8 9" key="1">
    <citation type="journal article" date="2015" name="Nature">
        <title>rRNA introns, odd ribosomes, and small enigmatic genomes across a large radiation of phyla.</title>
        <authorList>
            <person name="Brown C.T."/>
            <person name="Hug L.A."/>
            <person name="Thomas B.C."/>
            <person name="Sharon I."/>
            <person name="Castelle C.J."/>
            <person name="Singh A."/>
            <person name="Wilkins M.J."/>
            <person name="Williams K.H."/>
            <person name="Banfield J.F."/>
        </authorList>
    </citation>
    <scope>NUCLEOTIDE SEQUENCE [LARGE SCALE GENOMIC DNA]</scope>
</reference>
<accession>A0A0G0ZGZ3</accession>
<dbReference type="GO" id="GO:0032993">
    <property type="term" value="C:protein-DNA complex"/>
    <property type="evidence" value="ECO:0007669"/>
    <property type="project" value="TreeGrafter"/>
</dbReference>
<keyword evidence="5" id="KW-0804">Transcription</keyword>
<proteinExistence type="predicted"/>
<dbReference type="InterPro" id="IPR011006">
    <property type="entry name" value="CheY-like_superfamily"/>
</dbReference>
<dbReference type="PANTHER" id="PTHR48111">
    <property type="entry name" value="REGULATOR OF RPOS"/>
    <property type="match status" value="1"/>
</dbReference>
<dbReference type="SMART" id="SM00448">
    <property type="entry name" value="REC"/>
    <property type="match status" value="1"/>
</dbReference>
<feature type="modified residue" description="4-aspartylphosphate" evidence="6">
    <location>
        <position position="62"/>
    </location>
</feature>
<evidence type="ECO:0000256" key="2">
    <source>
        <dbReference type="ARBA" id="ARBA00023012"/>
    </source>
</evidence>
<evidence type="ECO:0000256" key="4">
    <source>
        <dbReference type="ARBA" id="ARBA00023125"/>
    </source>
</evidence>
<feature type="domain" description="Response regulatory" evidence="7">
    <location>
        <begin position="13"/>
        <end position="131"/>
    </location>
</feature>
<dbReference type="GO" id="GO:0006355">
    <property type="term" value="P:regulation of DNA-templated transcription"/>
    <property type="evidence" value="ECO:0007669"/>
    <property type="project" value="TreeGrafter"/>
</dbReference>
<evidence type="ECO:0000259" key="7">
    <source>
        <dbReference type="PROSITE" id="PS50110"/>
    </source>
</evidence>
<keyword evidence="1 6" id="KW-0597">Phosphoprotein</keyword>
<dbReference type="EMBL" id="LCDD01000001">
    <property type="protein sequence ID" value="KKS48025.1"/>
    <property type="molecule type" value="Genomic_DNA"/>
</dbReference>
<dbReference type="GO" id="GO:0000976">
    <property type="term" value="F:transcription cis-regulatory region binding"/>
    <property type="evidence" value="ECO:0007669"/>
    <property type="project" value="TreeGrafter"/>
</dbReference>
<keyword evidence="2" id="KW-0902">Two-component regulatory system</keyword>
<evidence type="ECO:0000256" key="6">
    <source>
        <dbReference type="PROSITE-ProRule" id="PRU00169"/>
    </source>
</evidence>
<comment type="caution">
    <text evidence="8">The sequence shown here is derived from an EMBL/GenBank/DDBJ whole genome shotgun (WGS) entry which is preliminary data.</text>
</comment>
<dbReference type="AlphaFoldDB" id="A0A0G0ZGZ3"/>
<evidence type="ECO:0000313" key="9">
    <source>
        <dbReference type="Proteomes" id="UP000034320"/>
    </source>
</evidence>
<gene>
    <name evidence="8" type="ORF">UV09_C0001G0057</name>
</gene>
<keyword evidence="3" id="KW-0805">Transcription regulation</keyword>
<dbReference type="InterPro" id="IPR039420">
    <property type="entry name" value="WalR-like"/>
</dbReference>
<keyword evidence="4" id="KW-0238">DNA-binding</keyword>